<reference evidence="1 2" key="1">
    <citation type="submission" date="2018-09" db="EMBL/GenBank/DDBJ databases">
        <title>Characterization of the phylogenetic diversity of five novel species belonging to the genus Bifidobacterium.</title>
        <authorList>
            <person name="Lugli G.A."/>
            <person name="Duranti S."/>
            <person name="Milani C."/>
        </authorList>
    </citation>
    <scope>NUCLEOTIDE SEQUENCE [LARGE SCALE GENOMIC DNA]</scope>
    <source>
        <strain evidence="1 2">2020B</strain>
    </source>
</reference>
<evidence type="ECO:0000313" key="1">
    <source>
        <dbReference type="EMBL" id="RSX44689.1"/>
    </source>
</evidence>
<name>A0A430F4H5_9BIFI</name>
<sequence length="53" mass="5623">MTKGSTISGHLQVNGHALDIEHVERDVVVVTIDGVAVEVSTARKVVALLNVML</sequence>
<accession>A0A430F4H5</accession>
<dbReference type="RefSeq" id="WP_164518508.1">
    <property type="nucleotide sequence ID" value="NZ_QXGI01000012.1"/>
</dbReference>
<evidence type="ECO:0000313" key="2">
    <source>
        <dbReference type="Proteomes" id="UP000288052"/>
    </source>
</evidence>
<proteinExistence type="predicted"/>
<keyword evidence="2" id="KW-1185">Reference proteome</keyword>
<dbReference type="EMBL" id="QXGI01000012">
    <property type="protein sequence ID" value="RSX44689.1"/>
    <property type="molecule type" value="Genomic_DNA"/>
</dbReference>
<dbReference type="Proteomes" id="UP000288052">
    <property type="component" value="Unassembled WGS sequence"/>
</dbReference>
<protein>
    <submittedName>
        <fullName evidence="1">Uncharacterized protein</fullName>
    </submittedName>
</protein>
<dbReference type="AlphaFoldDB" id="A0A430F4H5"/>
<organism evidence="1 2">
    <name type="scientific">Bifidobacterium castoris</name>
    <dbReference type="NCBI Taxonomy" id="2306972"/>
    <lineage>
        <taxon>Bacteria</taxon>
        <taxon>Bacillati</taxon>
        <taxon>Actinomycetota</taxon>
        <taxon>Actinomycetes</taxon>
        <taxon>Bifidobacteriales</taxon>
        <taxon>Bifidobacteriaceae</taxon>
        <taxon>Bifidobacterium</taxon>
    </lineage>
</organism>
<comment type="caution">
    <text evidence="1">The sequence shown here is derived from an EMBL/GenBank/DDBJ whole genome shotgun (WGS) entry which is preliminary data.</text>
</comment>
<gene>
    <name evidence="1" type="ORF">D2E22_1975</name>
</gene>